<dbReference type="GO" id="GO:0004497">
    <property type="term" value="F:monooxygenase activity"/>
    <property type="evidence" value="ECO:0007669"/>
    <property type="project" value="UniProtKB-KW"/>
</dbReference>
<evidence type="ECO:0000256" key="4">
    <source>
        <dbReference type="PIRSR" id="PIRSR602401-1"/>
    </source>
</evidence>
<evidence type="ECO:0000313" key="5">
    <source>
        <dbReference type="EMBL" id="KAE8406834.1"/>
    </source>
</evidence>
<gene>
    <name evidence="5" type="ORF">BDV37DRAFT_280446</name>
</gene>
<dbReference type="PANTHER" id="PTHR24305:SF166">
    <property type="entry name" value="CYTOCHROME P450 12A4, MITOCHONDRIAL-RELATED"/>
    <property type="match status" value="1"/>
</dbReference>
<dbReference type="PANTHER" id="PTHR24305">
    <property type="entry name" value="CYTOCHROME P450"/>
    <property type="match status" value="1"/>
</dbReference>
<organism evidence="5 6">
    <name type="scientific">Aspergillus pseudonomiae</name>
    <dbReference type="NCBI Taxonomy" id="1506151"/>
    <lineage>
        <taxon>Eukaryota</taxon>
        <taxon>Fungi</taxon>
        <taxon>Dikarya</taxon>
        <taxon>Ascomycota</taxon>
        <taxon>Pezizomycotina</taxon>
        <taxon>Eurotiomycetes</taxon>
        <taxon>Eurotiomycetidae</taxon>
        <taxon>Eurotiales</taxon>
        <taxon>Aspergillaceae</taxon>
        <taxon>Aspergillus</taxon>
        <taxon>Aspergillus subgen. Circumdati</taxon>
    </lineage>
</organism>
<dbReference type="AlphaFoldDB" id="A0A5N7DKF6"/>
<evidence type="ECO:0000256" key="3">
    <source>
        <dbReference type="ARBA" id="ARBA00023033"/>
    </source>
</evidence>
<dbReference type="GO" id="GO:0016705">
    <property type="term" value="F:oxidoreductase activity, acting on paired donors, with incorporation or reduction of molecular oxygen"/>
    <property type="evidence" value="ECO:0007669"/>
    <property type="project" value="InterPro"/>
</dbReference>
<dbReference type="InterPro" id="IPR002401">
    <property type="entry name" value="Cyt_P450_E_grp-I"/>
</dbReference>
<dbReference type="Pfam" id="PF00067">
    <property type="entry name" value="p450"/>
    <property type="match status" value="1"/>
</dbReference>
<dbReference type="OrthoDB" id="1470350at2759"/>
<dbReference type="GO" id="GO:0020037">
    <property type="term" value="F:heme binding"/>
    <property type="evidence" value="ECO:0007669"/>
    <property type="project" value="InterPro"/>
</dbReference>
<accession>A0A5N7DKF6</accession>
<dbReference type="InterPro" id="IPR001128">
    <property type="entry name" value="Cyt_P450"/>
</dbReference>
<dbReference type="GO" id="GO:0005506">
    <property type="term" value="F:iron ion binding"/>
    <property type="evidence" value="ECO:0007669"/>
    <property type="project" value="InterPro"/>
</dbReference>
<dbReference type="InterPro" id="IPR036396">
    <property type="entry name" value="Cyt_P450_sf"/>
</dbReference>
<dbReference type="Gene3D" id="1.10.630.10">
    <property type="entry name" value="Cytochrome P450"/>
    <property type="match status" value="1"/>
</dbReference>
<dbReference type="EMBL" id="ML736751">
    <property type="protein sequence ID" value="KAE8406834.1"/>
    <property type="molecule type" value="Genomic_DNA"/>
</dbReference>
<evidence type="ECO:0000313" key="6">
    <source>
        <dbReference type="Proteomes" id="UP000325579"/>
    </source>
</evidence>
<dbReference type="InterPro" id="IPR050121">
    <property type="entry name" value="Cytochrome_P450_monoxygenase"/>
</dbReference>
<dbReference type="PRINTS" id="PR00385">
    <property type="entry name" value="P450"/>
</dbReference>
<comment type="cofactor">
    <cofactor evidence="4">
        <name>heme</name>
        <dbReference type="ChEBI" id="CHEBI:30413"/>
    </cofactor>
</comment>
<keyword evidence="3" id="KW-0503">Monooxygenase</keyword>
<evidence type="ECO:0000256" key="1">
    <source>
        <dbReference type="ARBA" id="ARBA00010617"/>
    </source>
</evidence>
<reference evidence="5 6" key="1">
    <citation type="submission" date="2019-04" db="EMBL/GenBank/DDBJ databases">
        <authorList>
            <consortium name="DOE Joint Genome Institute"/>
            <person name="Mondo S."/>
            <person name="Kjaerbolling I."/>
            <person name="Vesth T."/>
            <person name="Frisvad J.C."/>
            <person name="Nybo J.L."/>
            <person name="Theobald S."/>
            <person name="Kildgaard S."/>
            <person name="Isbrandt T."/>
            <person name="Kuo A."/>
            <person name="Sato A."/>
            <person name="Lyhne E.K."/>
            <person name="Kogle M.E."/>
            <person name="Wiebenga A."/>
            <person name="Kun R.S."/>
            <person name="Lubbers R.J."/>
            <person name="Makela M.R."/>
            <person name="Barry K."/>
            <person name="Chovatia M."/>
            <person name="Clum A."/>
            <person name="Daum C."/>
            <person name="Haridas S."/>
            <person name="He G."/>
            <person name="LaButti K."/>
            <person name="Lipzen A."/>
            <person name="Riley R."/>
            <person name="Salamov A."/>
            <person name="Simmons B.A."/>
            <person name="Magnuson J.K."/>
            <person name="Henrissat B."/>
            <person name="Mortensen U.H."/>
            <person name="Larsen T.O."/>
            <person name="Devries R.P."/>
            <person name="Grigoriev I.V."/>
            <person name="Machida M."/>
            <person name="Baker S.E."/>
            <person name="Andersen M.R."/>
            <person name="Cantor M.N."/>
            <person name="Hua S.X."/>
        </authorList>
    </citation>
    <scope>NUCLEOTIDE SEQUENCE [LARGE SCALE GENOMIC DNA]</scope>
    <source>
        <strain evidence="5 6">CBS 119388</strain>
    </source>
</reference>
<comment type="similarity">
    <text evidence="1">Belongs to the cytochrome P450 family.</text>
</comment>
<keyword evidence="4" id="KW-0479">Metal-binding</keyword>
<keyword evidence="4" id="KW-0349">Heme</keyword>
<feature type="binding site" description="axial binding residue" evidence="4">
    <location>
        <position position="397"/>
    </location>
    <ligand>
        <name>heme</name>
        <dbReference type="ChEBI" id="CHEBI:30413"/>
    </ligand>
    <ligandPart>
        <name>Fe</name>
        <dbReference type="ChEBI" id="CHEBI:18248"/>
    </ligandPart>
</feature>
<keyword evidence="2" id="KW-0560">Oxidoreductase</keyword>
<dbReference type="Proteomes" id="UP000325579">
    <property type="component" value="Unassembled WGS sequence"/>
</dbReference>
<dbReference type="GeneID" id="43671262"/>
<keyword evidence="6" id="KW-1185">Reference proteome</keyword>
<keyword evidence="4" id="KW-0408">Iron</keyword>
<evidence type="ECO:0000256" key="2">
    <source>
        <dbReference type="ARBA" id="ARBA00023002"/>
    </source>
</evidence>
<dbReference type="SUPFAM" id="SSF48264">
    <property type="entry name" value="Cytochrome P450"/>
    <property type="match status" value="1"/>
</dbReference>
<sequence length="451" mass="50925">MHRYPTAPLIRFQELGIYNYLVLADEEALRDVLVKSSYDFEKPKEVRAAIAGMVGHGLVTSEGSDHRALRLAIGSGFNIHSARMFYSVIWQEARDFLARLQQDVTTGSSHDAEVAGGIDVNNVFRKLFINIIGIRLVGDHWRGVSDGPKKVGDAFDKILEPSLGNIFSFAMYLAFPRWVSRIVSWSNKTTRRAAKDELHALFLSLVLLQQQDNAQKERKPSQPSLIYSMTQRHSYTADSITEQIMQDFTSFELLAFTLSWCCYELGYNPSFQAHLRREVKDALSTYREGSWTTMESLPLLNAFCLEVLRLHPIAPVTARQAIRDTTIADVKVPRGTGIILCPYAMARCRHIWGPRSNEFYPERWIVLDEHGQKKIDPTGGTSSKHASHPFLFGRRECLGKELVMAQMRCVVAAVTEQFSIELQGPPGDNPVGGMITIRLLNGMHVRLKKIN</sequence>
<name>A0A5N7DKF6_9EURO</name>
<proteinExistence type="inferred from homology"/>
<protein>
    <submittedName>
        <fullName evidence="5">Cytochrome P450</fullName>
    </submittedName>
</protein>
<dbReference type="RefSeq" id="XP_031944153.1">
    <property type="nucleotide sequence ID" value="XM_032086571.1"/>
</dbReference>
<dbReference type="PRINTS" id="PR00463">
    <property type="entry name" value="EP450I"/>
</dbReference>